<accession>A0AAJ6CH96</accession>
<dbReference type="Gene3D" id="3.40.50.1950">
    <property type="entry name" value="Flavin prenyltransferase-like"/>
    <property type="match status" value="1"/>
</dbReference>
<dbReference type="Proteomes" id="UP001219567">
    <property type="component" value="Chromosome 4"/>
</dbReference>
<dbReference type="AlphaFoldDB" id="A0AAJ6CH96"/>
<name>A0AAJ6CH96_9BASI</name>
<dbReference type="Pfam" id="PF02441">
    <property type="entry name" value="Flavoprotein"/>
    <property type="match status" value="1"/>
</dbReference>
<dbReference type="InterPro" id="IPR003382">
    <property type="entry name" value="Flavoprotein"/>
</dbReference>
<dbReference type="InterPro" id="IPR036551">
    <property type="entry name" value="Flavin_trans-like"/>
</dbReference>
<dbReference type="GO" id="GO:0004633">
    <property type="term" value="F:phosphopantothenoylcysteine decarboxylase activity"/>
    <property type="evidence" value="ECO:0007669"/>
    <property type="project" value="UniProtKB-EC"/>
</dbReference>
<dbReference type="EMBL" id="CP119946">
    <property type="protein sequence ID" value="WFD00033.1"/>
    <property type="molecule type" value="Genomic_DNA"/>
</dbReference>
<dbReference type="PANTHER" id="PTHR14359">
    <property type="entry name" value="HOMO-OLIGOMERIC FLAVIN CONTAINING CYS DECARBOXYLASE FAMILY"/>
    <property type="match status" value="1"/>
</dbReference>
<keyword evidence="4" id="KW-0456">Lyase</keyword>
<evidence type="ECO:0000256" key="1">
    <source>
        <dbReference type="ARBA" id="ARBA00022993"/>
    </source>
</evidence>
<protein>
    <submittedName>
        <fullName evidence="4">Phosphopantothenoylcysteine decarboxylase</fullName>
        <ecNumber evidence="4">4.1.1.36</ecNumber>
    </submittedName>
</protein>
<dbReference type="PANTHER" id="PTHR14359:SF6">
    <property type="entry name" value="PHOSPHOPANTOTHENOYLCYSTEINE DECARBOXYLASE"/>
    <property type="match status" value="1"/>
</dbReference>
<evidence type="ECO:0000313" key="5">
    <source>
        <dbReference type="Proteomes" id="UP001219567"/>
    </source>
</evidence>
<feature type="domain" description="Flavoprotein" evidence="3">
    <location>
        <begin position="25"/>
        <end position="93"/>
    </location>
</feature>
<keyword evidence="1" id="KW-0173">Coenzyme A biosynthesis</keyword>
<evidence type="ECO:0000313" key="4">
    <source>
        <dbReference type="EMBL" id="WFD00033.1"/>
    </source>
</evidence>
<sequence>MSTPKSLQSMYAPLTRPPSSERPLHIVLICTGSVASVKIPLMVEELLRYENVCVQVIATKDALHFFDRDQLHSEKFSVKLLAKMNQAAEHQSQGRTSPIPPAPRFCLWTDTEEWSAWNSLGDPVLHIEVCK</sequence>
<evidence type="ECO:0000256" key="2">
    <source>
        <dbReference type="ARBA" id="ARBA00038350"/>
    </source>
</evidence>
<keyword evidence="5" id="KW-1185">Reference proteome</keyword>
<dbReference type="GO" id="GO:0010181">
    <property type="term" value="F:FMN binding"/>
    <property type="evidence" value="ECO:0007669"/>
    <property type="project" value="TreeGrafter"/>
</dbReference>
<dbReference type="GO" id="GO:0071513">
    <property type="term" value="C:phosphopantothenoylcysteine decarboxylase complex"/>
    <property type="evidence" value="ECO:0007669"/>
    <property type="project" value="TreeGrafter"/>
</dbReference>
<organism evidence="4 5">
    <name type="scientific">Malassezia yamatoensis</name>
    <dbReference type="NCBI Taxonomy" id="253288"/>
    <lineage>
        <taxon>Eukaryota</taxon>
        <taxon>Fungi</taxon>
        <taxon>Dikarya</taxon>
        <taxon>Basidiomycota</taxon>
        <taxon>Ustilaginomycotina</taxon>
        <taxon>Malasseziomycetes</taxon>
        <taxon>Malasseziales</taxon>
        <taxon>Malasseziaceae</taxon>
        <taxon>Malassezia</taxon>
    </lineage>
</organism>
<dbReference type="GO" id="GO:0015937">
    <property type="term" value="P:coenzyme A biosynthetic process"/>
    <property type="evidence" value="ECO:0007669"/>
    <property type="project" value="UniProtKB-KW"/>
</dbReference>
<dbReference type="SUPFAM" id="SSF52507">
    <property type="entry name" value="Homo-oligomeric flavin-containing Cys decarboxylases, HFCD"/>
    <property type="match status" value="1"/>
</dbReference>
<proteinExistence type="inferred from homology"/>
<gene>
    <name evidence="4" type="ORF">MYAM1_002779</name>
</gene>
<evidence type="ECO:0000259" key="3">
    <source>
        <dbReference type="Pfam" id="PF02441"/>
    </source>
</evidence>
<comment type="similarity">
    <text evidence="2">Belongs to the HFCD (homooligomeric flavin containing Cys decarboxylase) superfamily.</text>
</comment>
<dbReference type="EC" id="4.1.1.36" evidence="4"/>
<reference evidence="4 5" key="1">
    <citation type="submission" date="2023-03" db="EMBL/GenBank/DDBJ databases">
        <title>Mating type loci evolution in Malassezia.</title>
        <authorList>
            <person name="Coelho M.A."/>
        </authorList>
    </citation>
    <scope>NUCLEOTIDE SEQUENCE [LARGE SCALE GENOMIC DNA]</scope>
    <source>
        <strain evidence="4 5">CBS 9725</strain>
    </source>
</reference>